<dbReference type="EMBL" id="PCRX01000020">
    <property type="protein sequence ID" value="PIP29076.1"/>
    <property type="molecule type" value="Genomic_DNA"/>
</dbReference>
<comment type="caution">
    <text evidence="1">The sequence shown here is derived from an EMBL/GenBank/DDBJ whole genome shotgun (WGS) entry which is preliminary data.</text>
</comment>
<name>A0A2G9Z7D6_9BACT</name>
<evidence type="ECO:0000313" key="2">
    <source>
        <dbReference type="Proteomes" id="UP000231235"/>
    </source>
</evidence>
<gene>
    <name evidence="1" type="ORF">COX28_01125</name>
</gene>
<proteinExistence type="predicted"/>
<organism evidence="1 2">
    <name type="scientific">Candidatus Kuenenbacteria bacterium CG23_combo_of_CG06-09_8_20_14_all_39_39</name>
    <dbReference type="NCBI Taxonomy" id="1974623"/>
    <lineage>
        <taxon>Bacteria</taxon>
        <taxon>Candidatus Kueneniibacteriota</taxon>
    </lineage>
</organism>
<sequence>MAESYGCPFGCENLLNRNYEGIKEVEKLSEKYRKKCPACFYGCAISPKGAEIVCRQSKCVDIRY</sequence>
<evidence type="ECO:0000313" key="1">
    <source>
        <dbReference type="EMBL" id="PIP29076.1"/>
    </source>
</evidence>
<dbReference type="Proteomes" id="UP000231235">
    <property type="component" value="Unassembled WGS sequence"/>
</dbReference>
<protein>
    <submittedName>
        <fullName evidence="1">Uncharacterized protein</fullName>
    </submittedName>
</protein>
<dbReference type="AlphaFoldDB" id="A0A2G9Z7D6"/>
<reference evidence="1 2" key="1">
    <citation type="submission" date="2017-09" db="EMBL/GenBank/DDBJ databases">
        <title>Depth-based differentiation of microbial function through sediment-hosted aquifers and enrichment of novel symbionts in the deep terrestrial subsurface.</title>
        <authorList>
            <person name="Probst A.J."/>
            <person name="Ladd B."/>
            <person name="Jarett J.K."/>
            <person name="Geller-Mcgrath D.E."/>
            <person name="Sieber C.M."/>
            <person name="Emerson J.B."/>
            <person name="Anantharaman K."/>
            <person name="Thomas B.C."/>
            <person name="Malmstrom R."/>
            <person name="Stieglmeier M."/>
            <person name="Klingl A."/>
            <person name="Woyke T."/>
            <person name="Ryan C.M."/>
            <person name="Banfield J.F."/>
        </authorList>
    </citation>
    <scope>NUCLEOTIDE SEQUENCE [LARGE SCALE GENOMIC DNA]</scope>
    <source>
        <strain evidence="1">CG23_combo_of_CG06-09_8_20_14_all_39_39</strain>
    </source>
</reference>
<accession>A0A2G9Z7D6</accession>